<evidence type="ECO:0000259" key="1">
    <source>
        <dbReference type="Pfam" id="PF13358"/>
    </source>
</evidence>
<dbReference type="Proteomes" id="UP000246991">
    <property type="component" value="Unassembled WGS sequence"/>
</dbReference>
<protein>
    <recommendedName>
        <fullName evidence="1">Tc1-like transposase DDE domain-containing protein</fullName>
    </recommendedName>
</protein>
<dbReference type="Gene3D" id="3.30.420.10">
    <property type="entry name" value="Ribonuclease H-like superfamily/Ribonuclease H"/>
    <property type="match status" value="1"/>
</dbReference>
<dbReference type="InterPro" id="IPR038717">
    <property type="entry name" value="Tc1-like_DDE_dom"/>
</dbReference>
<accession>A0A317SMP4</accession>
<dbReference type="AlphaFoldDB" id="A0A317SMP4"/>
<name>A0A317SMP4_9PEZI</name>
<evidence type="ECO:0000313" key="2">
    <source>
        <dbReference type="EMBL" id="PWW75578.1"/>
    </source>
</evidence>
<gene>
    <name evidence="2" type="ORF">C7212DRAFT_204842</name>
</gene>
<dbReference type="EMBL" id="PYWC01000044">
    <property type="protein sequence ID" value="PWW75578.1"/>
    <property type="molecule type" value="Genomic_DNA"/>
</dbReference>
<sequence>EDGASYHTSAETSHWRKVLNIYWLNWPAHSPDLNQIENVWPLWKRRFRRACRDPKQRPHAWEEVITLARQVWKALLWSQIYQ</sequence>
<proteinExistence type="predicted"/>
<feature type="domain" description="Tc1-like transposase DDE" evidence="1">
    <location>
        <begin position="2"/>
        <end position="49"/>
    </location>
</feature>
<comment type="caution">
    <text evidence="2">The sequence shown here is derived from an EMBL/GenBank/DDBJ whole genome shotgun (WGS) entry which is preliminary data.</text>
</comment>
<evidence type="ECO:0000313" key="3">
    <source>
        <dbReference type="Proteomes" id="UP000246991"/>
    </source>
</evidence>
<reference evidence="2 3" key="1">
    <citation type="submission" date="2018-03" db="EMBL/GenBank/DDBJ databases">
        <title>Genomes of Pezizomycetes fungi and the evolution of truffles.</title>
        <authorList>
            <person name="Murat C."/>
            <person name="Payen T."/>
            <person name="Noel B."/>
            <person name="Kuo A."/>
            <person name="Martin F.M."/>
        </authorList>
    </citation>
    <scope>NUCLEOTIDE SEQUENCE [LARGE SCALE GENOMIC DNA]</scope>
    <source>
        <strain evidence="2">091103-1</strain>
    </source>
</reference>
<dbReference type="Pfam" id="PF13358">
    <property type="entry name" value="DDE_3"/>
    <property type="match status" value="1"/>
</dbReference>
<keyword evidence="3" id="KW-1185">Reference proteome</keyword>
<feature type="non-terminal residue" evidence="2">
    <location>
        <position position="1"/>
    </location>
</feature>
<dbReference type="InterPro" id="IPR036397">
    <property type="entry name" value="RNaseH_sf"/>
</dbReference>
<dbReference type="GO" id="GO:0003676">
    <property type="term" value="F:nucleic acid binding"/>
    <property type="evidence" value="ECO:0007669"/>
    <property type="project" value="InterPro"/>
</dbReference>
<dbReference type="OrthoDB" id="3786552at2759"/>
<organism evidence="2 3">
    <name type="scientific">Tuber magnatum</name>
    <name type="common">white Piedmont truffle</name>
    <dbReference type="NCBI Taxonomy" id="42249"/>
    <lineage>
        <taxon>Eukaryota</taxon>
        <taxon>Fungi</taxon>
        <taxon>Dikarya</taxon>
        <taxon>Ascomycota</taxon>
        <taxon>Pezizomycotina</taxon>
        <taxon>Pezizomycetes</taxon>
        <taxon>Pezizales</taxon>
        <taxon>Tuberaceae</taxon>
        <taxon>Tuber</taxon>
    </lineage>
</organism>